<accession>A0AA40EX64</accession>
<dbReference type="InterPro" id="IPR024983">
    <property type="entry name" value="CHAT_dom"/>
</dbReference>
<dbReference type="PANTHER" id="PTHR19959:SF119">
    <property type="entry name" value="FUNGAL LIPASE-LIKE DOMAIN-CONTAINING PROTEIN"/>
    <property type="match status" value="1"/>
</dbReference>
<sequence length="1195" mass="130396">MDPSVALLEQAVQATPDNTAERTEALNELAKALWRCSRNSDEETLRAAITTIRQAVEMSRTNRIPKLAGYLNNLGLFLMDLGSLSGRAECAEQAVSVLREGSVCATAPLRPILLSTLGNSLRNLREFQQDADVLGEAFSVYQAALDAGPSPSTRFKILNGLAACHLDRFRSDPAGGNPEDLQRAADLAGETVESSDDNDSSRAVFLDTYAVVLETLFTHYPSKETLEEAIVHYYMAVKLASQQQSPKALQLIINLVDALRIHHRIENTGTSLDDGLSMLGPALRELPATPSVLTYGKWCFSICLVYRFVRDGNERDIEESIDTLTAISAQTPEDSIRGIQYRTTLAEALIAHFDRSSAIDHLDRAVDVLKQTAAAVDRVEAGIAQSAVGNVYINLSTALLARFEFRGSREDLNSALAAAKEALEMLDASSIDYGLALVTCANSLLRAYQEIEEASFLDNAIELYQEAVDIECVWDSFRPGRLYALSYALQLRFGRHGEEKDWERCLSASKQSVQLTENQPGRFLSVGQLGNAYLAKASSEGSTSQQYAVHLQQAASYFDEALQIMPENHSYTALWLNNLGLAYEELHKHQGGDEFNQQALSTYREAADLESAPSLQRVTAAYRAMSLLATRPEVDLRRVADFSRLAVQLLPGLSPRLLRKQDQQEMISTFSGLGSYATSALLAVGESPAEAVRALEASRGVMNSMLIDTRTDVSYLEKRDGHLAAEFRRVSKILDNATGNQAIALAEGGLRNRDAEARIMAAKDFDRIVEEIRQLDGLHNFLKTPTDEEIQFTAGPSSYIILINISSLRSDALVVEPTRIWSIKLPALVIGETVSNANRLTQVIQDEGSGAIDRLEANENMRDILAWLWKSVVNPVVQRLPALPDGSQHRICWIPANTMTNLPIHAATDPDTGSNAMDTIISSYATTIKSLRHSQDHLAFIQHQSTDSALLLAMQQTPAESDLPFALDEISAISALLSPILPVTVLTNPPTASAPTLVTKPTFLSHLTSPMAPISILHLSCHGIASDSDPSQSRLLLPDSQTSSDSDPPGPGPLTVSDIASHYLPSARLAYLSACHVANTKTAWLLDEGLHLAAAFQLAGFPQVVGTLWQISDRRAGRVAAGMWQGVLQPSDGGPGGICYEKVAEAVNVAVRRLRDETRGAVGGRDEVDEDDDDDVDMELEDEPFLWAGFIYMGL</sequence>
<dbReference type="InterPro" id="IPR011990">
    <property type="entry name" value="TPR-like_helical_dom_sf"/>
</dbReference>
<feature type="region of interest" description="Disordered" evidence="1">
    <location>
        <begin position="1030"/>
        <end position="1054"/>
    </location>
</feature>
<dbReference type="SUPFAM" id="SSF81901">
    <property type="entry name" value="HCP-like"/>
    <property type="match status" value="1"/>
</dbReference>
<dbReference type="AlphaFoldDB" id="A0AA40EX64"/>
<organism evidence="3 4">
    <name type="scientific">Schizothecium vesticola</name>
    <dbReference type="NCBI Taxonomy" id="314040"/>
    <lineage>
        <taxon>Eukaryota</taxon>
        <taxon>Fungi</taxon>
        <taxon>Dikarya</taxon>
        <taxon>Ascomycota</taxon>
        <taxon>Pezizomycotina</taxon>
        <taxon>Sordariomycetes</taxon>
        <taxon>Sordariomycetidae</taxon>
        <taxon>Sordariales</taxon>
        <taxon>Schizotheciaceae</taxon>
        <taxon>Schizothecium</taxon>
    </lineage>
</organism>
<feature type="compositionally biased region" description="Low complexity" evidence="1">
    <location>
        <begin position="1035"/>
        <end position="1047"/>
    </location>
</feature>
<evidence type="ECO:0000256" key="1">
    <source>
        <dbReference type="SAM" id="MobiDB-lite"/>
    </source>
</evidence>
<comment type="caution">
    <text evidence="3">The sequence shown here is derived from an EMBL/GenBank/DDBJ whole genome shotgun (WGS) entry which is preliminary data.</text>
</comment>
<keyword evidence="4" id="KW-1185">Reference proteome</keyword>
<dbReference type="Gene3D" id="1.25.40.10">
    <property type="entry name" value="Tetratricopeptide repeat domain"/>
    <property type="match status" value="3"/>
</dbReference>
<reference evidence="3" key="1">
    <citation type="submission" date="2023-06" db="EMBL/GenBank/DDBJ databases">
        <title>Genome-scale phylogeny and comparative genomics of the fungal order Sordariales.</title>
        <authorList>
            <consortium name="Lawrence Berkeley National Laboratory"/>
            <person name="Hensen N."/>
            <person name="Bonometti L."/>
            <person name="Westerberg I."/>
            <person name="Brannstrom I.O."/>
            <person name="Guillou S."/>
            <person name="Cros-Aarteil S."/>
            <person name="Calhoun S."/>
            <person name="Haridas S."/>
            <person name="Kuo A."/>
            <person name="Mondo S."/>
            <person name="Pangilinan J."/>
            <person name="Riley R."/>
            <person name="LaButti K."/>
            <person name="Andreopoulos B."/>
            <person name="Lipzen A."/>
            <person name="Chen C."/>
            <person name="Yanf M."/>
            <person name="Daum C."/>
            <person name="Ng V."/>
            <person name="Clum A."/>
            <person name="Steindorff A."/>
            <person name="Ohm R."/>
            <person name="Martin F."/>
            <person name="Silar P."/>
            <person name="Natvig D."/>
            <person name="Lalanne C."/>
            <person name="Gautier V."/>
            <person name="Ament-velasquez S.L."/>
            <person name="Kruys A."/>
            <person name="Hutchinson M.I."/>
            <person name="Powell A.J."/>
            <person name="Barry K."/>
            <person name="Miller A.N."/>
            <person name="Grigoriev I.V."/>
            <person name="Debuchy R."/>
            <person name="Gladieux P."/>
            <person name="Thoren M.H."/>
            <person name="Johannesson H."/>
        </authorList>
    </citation>
    <scope>NUCLEOTIDE SEQUENCE</scope>
    <source>
        <strain evidence="3">SMH3187-1</strain>
    </source>
</reference>
<evidence type="ECO:0000259" key="2">
    <source>
        <dbReference type="Pfam" id="PF12770"/>
    </source>
</evidence>
<gene>
    <name evidence="3" type="ORF">B0T18DRAFT_489420</name>
</gene>
<dbReference type="Proteomes" id="UP001172155">
    <property type="component" value="Unassembled WGS sequence"/>
</dbReference>
<evidence type="ECO:0000313" key="3">
    <source>
        <dbReference type="EMBL" id="KAK0747009.1"/>
    </source>
</evidence>
<dbReference type="EMBL" id="JAUKUD010000004">
    <property type="protein sequence ID" value="KAK0747009.1"/>
    <property type="molecule type" value="Genomic_DNA"/>
</dbReference>
<proteinExistence type="predicted"/>
<evidence type="ECO:0000313" key="4">
    <source>
        <dbReference type="Proteomes" id="UP001172155"/>
    </source>
</evidence>
<dbReference type="PANTHER" id="PTHR19959">
    <property type="entry name" value="KINESIN LIGHT CHAIN"/>
    <property type="match status" value="1"/>
</dbReference>
<dbReference type="SUPFAM" id="SSF48452">
    <property type="entry name" value="TPR-like"/>
    <property type="match status" value="1"/>
</dbReference>
<dbReference type="Pfam" id="PF12770">
    <property type="entry name" value="CHAT"/>
    <property type="match status" value="1"/>
</dbReference>
<protein>
    <submittedName>
        <fullName evidence="3">CHAT domain-containing protein</fullName>
    </submittedName>
</protein>
<name>A0AA40EX64_9PEZI</name>
<feature type="region of interest" description="Disordered" evidence="1">
    <location>
        <begin position="173"/>
        <end position="196"/>
    </location>
</feature>
<feature type="domain" description="CHAT" evidence="2">
    <location>
        <begin position="863"/>
        <end position="1194"/>
    </location>
</feature>